<keyword evidence="3" id="KW-1185">Reference proteome</keyword>
<evidence type="ECO:0000313" key="2">
    <source>
        <dbReference type="EMBL" id="MED6240773.1"/>
    </source>
</evidence>
<protein>
    <submittedName>
        <fullName evidence="2">Uncharacterized protein</fullName>
    </submittedName>
</protein>
<evidence type="ECO:0000313" key="3">
    <source>
        <dbReference type="Proteomes" id="UP001345963"/>
    </source>
</evidence>
<accession>A0ABU7AS70</accession>
<feature type="compositionally biased region" description="Polar residues" evidence="1">
    <location>
        <begin position="102"/>
        <end position="116"/>
    </location>
</feature>
<gene>
    <name evidence="2" type="ORF">ATANTOWER_027881</name>
</gene>
<feature type="region of interest" description="Disordered" evidence="1">
    <location>
        <begin position="215"/>
        <end position="241"/>
    </location>
</feature>
<proteinExistence type="predicted"/>
<feature type="compositionally biased region" description="Basic and acidic residues" evidence="1">
    <location>
        <begin position="223"/>
        <end position="236"/>
    </location>
</feature>
<feature type="region of interest" description="Disordered" evidence="1">
    <location>
        <begin position="92"/>
        <end position="116"/>
    </location>
</feature>
<comment type="caution">
    <text evidence="2">The sequence shown here is derived from an EMBL/GenBank/DDBJ whole genome shotgun (WGS) entry which is preliminary data.</text>
</comment>
<dbReference type="Proteomes" id="UP001345963">
    <property type="component" value="Unassembled WGS sequence"/>
</dbReference>
<reference evidence="2 3" key="1">
    <citation type="submission" date="2021-07" db="EMBL/GenBank/DDBJ databases">
        <authorList>
            <person name="Palmer J.M."/>
        </authorList>
    </citation>
    <scope>NUCLEOTIDE SEQUENCE [LARGE SCALE GENOMIC DNA]</scope>
    <source>
        <strain evidence="2 3">AT_MEX2019</strain>
        <tissue evidence="2">Muscle</tissue>
    </source>
</reference>
<name>A0ABU7AS70_9TELE</name>
<sequence length="268" mass="30732">MDLIPVVRQCSRFIPQPSRLQQWLTLQQYLIPSMFVVTVEGKFPFNLQQNQAQLPLFHQHGLEPNPVPERDFKPLHMFPLTKRGSREPTVVQLEHRRKPGSFAQTATSPEEGSKPQTIEATSTAANMENVTYKHYLCVHKLIKHTLKGTLHTAQQAPPSRYRAFLLRCVTPTVDAWFPKLVEIRVSVQQNAKVRTHQPEEPEFLKWKNTSAVSGHLLRPTGGLREKRRDTKEHRNTDPGVLSMGMKSEILMVVAPLEASSRRERQLSR</sequence>
<evidence type="ECO:0000256" key="1">
    <source>
        <dbReference type="SAM" id="MobiDB-lite"/>
    </source>
</evidence>
<organism evidence="2 3">
    <name type="scientific">Ataeniobius toweri</name>
    <dbReference type="NCBI Taxonomy" id="208326"/>
    <lineage>
        <taxon>Eukaryota</taxon>
        <taxon>Metazoa</taxon>
        <taxon>Chordata</taxon>
        <taxon>Craniata</taxon>
        <taxon>Vertebrata</taxon>
        <taxon>Euteleostomi</taxon>
        <taxon>Actinopterygii</taxon>
        <taxon>Neopterygii</taxon>
        <taxon>Teleostei</taxon>
        <taxon>Neoteleostei</taxon>
        <taxon>Acanthomorphata</taxon>
        <taxon>Ovalentaria</taxon>
        <taxon>Atherinomorphae</taxon>
        <taxon>Cyprinodontiformes</taxon>
        <taxon>Goodeidae</taxon>
        <taxon>Ataeniobius</taxon>
    </lineage>
</organism>
<dbReference type="EMBL" id="JAHUTI010026560">
    <property type="protein sequence ID" value="MED6240773.1"/>
    <property type="molecule type" value="Genomic_DNA"/>
</dbReference>